<dbReference type="Proteomes" id="UP000316621">
    <property type="component" value="Chromosome 1"/>
</dbReference>
<dbReference type="PANTHER" id="PTHR47985:SF4">
    <property type="entry name" value="SERINE_THREONINE-PROTEIN KINASE PBL27"/>
    <property type="match status" value="1"/>
</dbReference>
<sequence>MANEMSGFGGSSSTSSSDAEGLAVFKFQELAASTRNFAPESLLGEGGYVRTYRGCLKSTGQVVAIRQVSETSISSIYRYNDQTMLSTIRIRSLLHHPNVAEMIGYSINDKNQIFFVYDFMPLGSLKDHLHGKKLLDWNTRMKIAAGAAKGLKCLHDKSDPPVIHGNIKPSNILLCEGYHPKLSDFLVFEERIPETDESSHQRCFGRHCYRHAPEFYMDFKLTQQSDIYSFGFVLLELISGRLEEITPTLLEWWAATNSQRWLIHYYPEQGLYQAFFLAAECLHTEDVARPRIGYVVNVLSNLASEIYDPNAIQINRAGALTIGNFEKERLRDQWRHVWSTVLLCTGGFLY</sequence>
<keyword evidence="6" id="KW-1185">Reference proteome</keyword>
<dbReference type="InterPro" id="IPR000719">
    <property type="entry name" value="Prot_kinase_dom"/>
</dbReference>
<dbReference type="AlphaFoldDB" id="A0A4Y7IEM9"/>
<dbReference type="SUPFAM" id="SSF56112">
    <property type="entry name" value="Protein kinase-like (PK-like)"/>
    <property type="match status" value="1"/>
</dbReference>
<dbReference type="Gene3D" id="1.10.510.10">
    <property type="entry name" value="Transferase(Phosphotransferase) domain 1"/>
    <property type="match status" value="1"/>
</dbReference>
<dbReference type="GO" id="GO:0016020">
    <property type="term" value="C:membrane"/>
    <property type="evidence" value="ECO:0007669"/>
    <property type="project" value="UniProtKB-SubCell"/>
</dbReference>
<dbReference type="Gramene" id="RZC47357">
    <property type="protein sequence ID" value="RZC47357"/>
    <property type="gene ID" value="C5167_040327"/>
</dbReference>
<comment type="subcellular location">
    <subcellularLocation>
        <location evidence="1">Membrane</location>
    </subcellularLocation>
</comment>
<evidence type="ECO:0000256" key="2">
    <source>
        <dbReference type="ARBA" id="ARBA00022527"/>
    </source>
</evidence>
<protein>
    <recommendedName>
        <fullName evidence="4">Protein kinase domain-containing protein</fullName>
    </recommendedName>
</protein>
<dbReference type="InterPro" id="IPR011009">
    <property type="entry name" value="Kinase-like_dom_sf"/>
</dbReference>
<name>A0A4Y7IEM9_PAPSO</name>
<dbReference type="PANTHER" id="PTHR47985">
    <property type="entry name" value="OS07G0668900 PROTEIN"/>
    <property type="match status" value="1"/>
</dbReference>
<evidence type="ECO:0000313" key="5">
    <source>
        <dbReference type="EMBL" id="RZC47357.1"/>
    </source>
</evidence>
<dbReference type="Gene3D" id="3.30.200.20">
    <property type="entry name" value="Phosphorylase Kinase, domain 1"/>
    <property type="match status" value="1"/>
</dbReference>
<dbReference type="EMBL" id="CM010715">
    <property type="protein sequence ID" value="RZC47357.1"/>
    <property type="molecule type" value="Genomic_DNA"/>
</dbReference>
<feature type="domain" description="Protein kinase" evidence="4">
    <location>
        <begin position="37"/>
        <end position="302"/>
    </location>
</feature>
<evidence type="ECO:0000313" key="6">
    <source>
        <dbReference type="Proteomes" id="UP000316621"/>
    </source>
</evidence>
<proteinExistence type="predicted"/>
<organism evidence="5 6">
    <name type="scientific">Papaver somniferum</name>
    <name type="common">Opium poppy</name>
    <dbReference type="NCBI Taxonomy" id="3469"/>
    <lineage>
        <taxon>Eukaryota</taxon>
        <taxon>Viridiplantae</taxon>
        <taxon>Streptophyta</taxon>
        <taxon>Embryophyta</taxon>
        <taxon>Tracheophyta</taxon>
        <taxon>Spermatophyta</taxon>
        <taxon>Magnoliopsida</taxon>
        <taxon>Ranunculales</taxon>
        <taxon>Papaveraceae</taxon>
        <taxon>Papaveroideae</taxon>
        <taxon>Papaver</taxon>
    </lineage>
</organism>
<keyword evidence="3" id="KW-0472">Membrane</keyword>
<dbReference type="InterPro" id="IPR001245">
    <property type="entry name" value="Ser-Thr/Tyr_kinase_cat_dom"/>
</dbReference>
<dbReference type="GO" id="GO:0005524">
    <property type="term" value="F:ATP binding"/>
    <property type="evidence" value="ECO:0007669"/>
    <property type="project" value="InterPro"/>
</dbReference>
<evidence type="ECO:0000256" key="1">
    <source>
        <dbReference type="ARBA" id="ARBA00004370"/>
    </source>
</evidence>
<reference evidence="5 6" key="1">
    <citation type="journal article" date="2018" name="Science">
        <title>The opium poppy genome and morphinan production.</title>
        <authorList>
            <person name="Guo L."/>
            <person name="Winzer T."/>
            <person name="Yang X."/>
            <person name="Li Y."/>
            <person name="Ning Z."/>
            <person name="He Z."/>
            <person name="Teodor R."/>
            <person name="Lu Y."/>
            <person name="Bowser T.A."/>
            <person name="Graham I.A."/>
            <person name="Ye K."/>
        </authorList>
    </citation>
    <scope>NUCLEOTIDE SEQUENCE [LARGE SCALE GENOMIC DNA]</scope>
    <source>
        <strain evidence="6">cv. HN1</strain>
        <tissue evidence="5">Leaves</tissue>
    </source>
</reference>
<dbReference type="GO" id="GO:0004674">
    <property type="term" value="F:protein serine/threonine kinase activity"/>
    <property type="evidence" value="ECO:0007669"/>
    <property type="project" value="UniProtKB-KW"/>
</dbReference>
<keyword evidence="2" id="KW-0808">Transferase</keyword>
<gene>
    <name evidence="5" type="ORF">C5167_040327</name>
</gene>
<dbReference type="PROSITE" id="PS50011">
    <property type="entry name" value="PROTEIN_KINASE_DOM"/>
    <property type="match status" value="1"/>
</dbReference>
<evidence type="ECO:0000259" key="4">
    <source>
        <dbReference type="PROSITE" id="PS50011"/>
    </source>
</evidence>
<keyword evidence="2" id="KW-0418">Kinase</keyword>
<evidence type="ECO:0000256" key="3">
    <source>
        <dbReference type="ARBA" id="ARBA00023136"/>
    </source>
</evidence>
<dbReference type="Pfam" id="PF07714">
    <property type="entry name" value="PK_Tyr_Ser-Thr"/>
    <property type="match status" value="1"/>
</dbReference>
<accession>A0A4Y7IEM9</accession>
<keyword evidence="2" id="KW-0723">Serine/threonine-protein kinase</keyword>